<evidence type="ECO:0000313" key="1">
    <source>
        <dbReference type="EMBL" id="MCD2166037.1"/>
    </source>
</evidence>
<dbReference type="EMBL" id="JAJNCT010000010">
    <property type="protein sequence ID" value="MCD2166037.1"/>
    <property type="molecule type" value="Genomic_DNA"/>
</dbReference>
<proteinExistence type="predicted"/>
<gene>
    <name evidence="1" type="ORF">LPW39_12920</name>
</gene>
<dbReference type="RefSeq" id="WP_230775414.1">
    <property type="nucleotide sequence ID" value="NZ_JAJNCT010000010.1"/>
</dbReference>
<evidence type="ECO:0000313" key="2">
    <source>
        <dbReference type="Proteomes" id="UP001199260"/>
    </source>
</evidence>
<reference evidence="1 2" key="1">
    <citation type="submission" date="2021-11" db="EMBL/GenBank/DDBJ databases">
        <title>Genome sequence.</title>
        <authorList>
            <person name="Sun Q."/>
        </authorList>
    </citation>
    <scope>NUCLEOTIDE SEQUENCE [LARGE SCALE GENOMIC DNA]</scope>
    <source>
        <strain evidence="1 2">KCTC 12005</strain>
    </source>
</reference>
<sequence length="375" mass="41370">MNRIRTFHDPETGKTWGTRIDGLNVILASGGLGKTKEVVKPQADEPAMRRILEKEEGVRLRKGMVLADPHAMAGSPCMLRHLGRVYTGALAIAEFDGGLLVNQFEDAGQGDALWRIARDGSAERLTFVGANTLAWKLIPVPTLNKVLFLADHQIRAWDPATNGVVELTRRNGMPVSFLDSQGTLAAWHEEPELVVRDLATEKDQFRLKVEPVLYSGHSPQLTGALSADGSMLAHCAQAGRILVHDVASGTIRFTISGGFEMVSKLVFTPDNRQLIVKELYGRWGLKAYDLATGEPATGWPDLNDLGDSEFAVDNARDRLAFFIHDRAHVYEWSTMRKHSELRIDQVVKSAALAWTHDGLLAVRTDLGCVGIYRVE</sequence>
<name>A0AAW4XX77_9BURK</name>
<dbReference type="SUPFAM" id="SSF50969">
    <property type="entry name" value="YVTN repeat-like/Quinoprotein amine dehydrogenase"/>
    <property type="match status" value="1"/>
</dbReference>
<keyword evidence="2" id="KW-1185">Reference proteome</keyword>
<dbReference type="Gene3D" id="2.130.10.10">
    <property type="entry name" value="YVTN repeat-like/Quinoprotein amine dehydrogenase"/>
    <property type="match status" value="1"/>
</dbReference>
<dbReference type="InterPro" id="IPR015943">
    <property type="entry name" value="WD40/YVTN_repeat-like_dom_sf"/>
</dbReference>
<organism evidence="1 2">
    <name type="scientific">Comamonas koreensis</name>
    <dbReference type="NCBI Taxonomy" id="160825"/>
    <lineage>
        <taxon>Bacteria</taxon>
        <taxon>Pseudomonadati</taxon>
        <taxon>Pseudomonadota</taxon>
        <taxon>Betaproteobacteria</taxon>
        <taxon>Burkholderiales</taxon>
        <taxon>Comamonadaceae</taxon>
        <taxon>Comamonas</taxon>
    </lineage>
</organism>
<comment type="caution">
    <text evidence="1">The sequence shown here is derived from an EMBL/GenBank/DDBJ whole genome shotgun (WGS) entry which is preliminary data.</text>
</comment>
<dbReference type="InterPro" id="IPR011044">
    <property type="entry name" value="Quino_amine_DH_bsu"/>
</dbReference>
<dbReference type="AlphaFoldDB" id="A0AAW4XX77"/>
<dbReference type="Proteomes" id="UP001199260">
    <property type="component" value="Unassembled WGS sequence"/>
</dbReference>
<accession>A0AAW4XX77</accession>
<protein>
    <submittedName>
        <fullName evidence="1">WD40 repeat domain-containing protein</fullName>
    </submittedName>
</protein>